<dbReference type="InterPro" id="IPR001279">
    <property type="entry name" value="Metallo-B-lactamas"/>
</dbReference>
<gene>
    <name evidence="2" type="ORF">GcLGCM259_2353</name>
</gene>
<dbReference type="CDD" id="cd16278">
    <property type="entry name" value="metallo-hydrolase-like_MBL-fold"/>
    <property type="match status" value="1"/>
</dbReference>
<dbReference type="SUPFAM" id="SSF56281">
    <property type="entry name" value="Metallo-hydrolase/oxidoreductase"/>
    <property type="match status" value="1"/>
</dbReference>
<dbReference type="GO" id="GO:0016787">
    <property type="term" value="F:hydrolase activity"/>
    <property type="evidence" value="ECO:0007669"/>
    <property type="project" value="UniProtKB-KW"/>
</dbReference>
<evidence type="ECO:0000313" key="2">
    <source>
        <dbReference type="EMBL" id="QCY48060.1"/>
    </source>
</evidence>
<sequence>MKDLASPTILGPGLAVLRAANPSQMTLEGTNSYLLFDVHATLGSGSPVVLIDPGPDLEEHLAALAAHRVVLVLITHRHADHTGGIDRLHRLTNAPVRALLPEHCRDAAPLSDREVIDAAGVRLQVLTTPGHTSDSVCFLRQDAPGLFTGDTILGRGTTILEHPDGTLVDYLDSLQRLAGLPDLPLHPAHGPQHAGSHALIAAYRQHREQRLEQVRAGLRALGKAGAHATPAELLDLVYPDLDPRLVGAATHSLEAQLHYLAINS</sequence>
<keyword evidence="2" id="KW-0378">Hydrolase</keyword>
<dbReference type="Proteomes" id="UP000307000">
    <property type="component" value="Chromosome"/>
</dbReference>
<dbReference type="Gene3D" id="1.10.10.10">
    <property type="entry name" value="Winged helix-like DNA-binding domain superfamily/Winged helix DNA-binding domain"/>
    <property type="match status" value="1"/>
</dbReference>
<dbReference type="KEGG" id="gcr:GcLGCM259_2353"/>
<dbReference type="SMART" id="SM00849">
    <property type="entry name" value="Lactamase_B"/>
    <property type="match status" value="1"/>
</dbReference>
<dbReference type="RefSeq" id="WP_138926740.1">
    <property type="nucleotide sequence ID" value="NZ_CP034412.1"/>
</dbReference>
<dbReference type="EMBL" id="CP034412">
    <property type="protein sequence ID" value="QCY48060.1"/>
    <property type="molecule type" value="Genomic_DNA"/>
</dbReference>
<dbReference type="Gene3D" id="3.60.15.10">
    <property type="entry name" value="Ribonuclease Z/Hydroxyacylglutathione hydrolase-like"/>
    <property type="match status" value="1"/>
</dbReference>
<accession>A0A5B7WXR3</accession>
<feature type="domain" description="Metallo-beta-lactamase" evidence="1">
    <location>
        <begin position="29"/>
        <end position="189"/>
    </location>
</feature>
<dbReference type="PANTHER" id="PTHR23131:SF0">
    <property type="entry name" value="ENDORIBONUCLEASE LACTB2"/>
    <property type="match status" value="1"/>
</dbReference>
<evidence type="ECO:0000313" key="3">
    <source>
        <dbReference type="Proteomes" id="UP000307000"/>
    </source>
</evidence>
<reference evidence="2 3" key="1">
    <citation type="submission" date="2018-12" db="EMBL/GenBank/DDBJ databases">
        <title>Complete Genome Sequence of Glutamicibacter creatinolyticus strain LGCM259,isolated from an abscess of a 12-year-old mare in Italy.</title>
        <authorList>
            <person name="Santos R.G."/>
            <person name="Silva A.L."/>
            <person name="Seyffert N."/>
            <person name="Castro T.L.P."/>
            <person name="Attili A.R."/>
            <person name="Rifici C."/>
            <person name="Mazzullo G."/>
            <person name="Brenig B."/>
            <person name="Venanzi F."/>
            <person name="Azevedo V."/>
        </authorList>
    </citation>
    <scope>NUCLEOTIDE SEQUENCE [LARGE SCALE GENOMIC DNA]</scope>
    <source>
        <strain evidence="2 3">LGCM 259</strain>
    </source>
</reference>
<keyword evidence="3" id="KW-1185">Reference proteome</keyword>
<dbReference type="InterPro" id="IPR050662">
    <property type="entry name" value="Sec-metab_biosynth-thioest"/>
</dbReference>
<dbReference type="PANTHER" id="PTHR23131">
    <property type="entry name" value="ENDORIBONUCLEASE LACTB2"/>
    <property type="match status" value="1"/>
</dbReference>
<protein>
    <submittedName>
        <fullName evidence="2">MBL fold metallo-hydrolase</fullName>
    </submittedName>
</protein>
<name>A0A5B7WXR3_9MICC</name>
<organism evidence="2 3">
    <name type="scientific">Glutamicibacter creatinolyticus</name>
    <dbReference type="NCBI Taxonomy" id="162496"/>
    <lineage>
        <taxon>Bacteria</taxon>
        <taxon>Bacillati</taxon>
        <taxon>Actinomycetota</taxon>
        <taxon>Actinomycetes</taxon>
        <taxon>Micrococcales</taxon>
        <taxon>Micrococcaceae</taxon>
        <taxon>Glutamicibacter</taxon>
    </lineage>
</organism>
<proteinExistence type="predicted"/>
<evidence type="ECO:0000259" key="1">
    <source>
        <dbReference type="SMART" id="SM00849"/>
    </source>
</evidence>
<dbReference type="InterPro" id="IPR036388">
    <property type="entry name" value="WH-like_DNA-bd_sf"/>
</dbReference>
<dbReference type="AlphaFoldDB" id="A0A5B7WXR3"/>
<dbReference type="InterPro" id="IPR036866">
    <property type="entry name" value="RibonucZ/Hydroxyglut_hydro"/>
</dbReference>
<dbReference type="Pfam" id="PF00753">
    <property type="entry name" value="Lactamase_B"/>
    <property type="match status" value="1"/>
</dbReference>